<evidence type="ECO:0000313" key="1">
    <source>
        <dbReference type="EMBL" id="MBR7780748.1"/>
    </source>
</evidence>
<comment type="caution">
    <text evidence="1">The sequence shown here is derived from an EMBL/GenBank/DDBJ whole genome shotgun (WGS) entry which is preliminary data.</text>
</comment>
<organism evidence="1 2">
    <name type="scientific">Undibacterium luofuense</name>
    <dbReference type="NCBI Taxonomy" id="2828733"/>
    <lineage>
        <taxon>Bacteria</taxon>
        <taxon>Pseudomonadati</taxon>
        <taxon>Pseudomonadota</taxon>
        <taxon>Betaproteobacteria</taxon>
        <taxon>Burkholderiales</taxon>
        <taxon>Oxalobacteraceae</taxon>
        <taxon>Undibacterium</taxon>
    </lineage>
</organism>
<gene>
    <name evidence="1" type="ORF">KDM89_01220</name>
</gene>
<proteinExistence type="predicted"/>
<reference evidence="1" key="1">
    <citation type="submission" date="2021-04" db="EMBL/GenBank/DDBJ databases">
        <title>novel species isolated from subtropical streams in China.</title>
        <authorList>
            <person name="Lu H."/>
        </authorList>
    </citation>
    <scope>NUCLEOTIDE SEQUENCE</scope>
    <source>
        <strain evidence="1">LFS511W</strain>
    </source>
</reference>
<name>A0A941DHA8_9BURK</name>
<evidence type="ECO:0000313" key="2">
    <source>
        <dbReference type="Proteomes" id="UP000680067"/>
    </source>
</evidence>
<dbReference type="AlphaFoldDB" id="A0A941DHA8"/>
<sequence length="253" mass="27973">MSTQQLGAGSVVRFGCTTRQLSAILQHGIPENEAGIPVGELMAYHAAAMAFYHDTLASHAAHEDLLKQFADFLQANPGKVPSMDLTPAAELASLPVVIDIRLEEACNVTADTHFVPDGSAEQSWKQWFSVRIQREGGIPASWIQEIRFPRLIGFRELEQKRSSRAAEQTADAALMVGGLMQYWHKDAPMGLMKAFYQQHRRTGFSQSLPASADGLQKMLQLEAVRDPAALLLNQICLWQDLLAMCARQRISLS</sequence>
<accession>A0A941DHA8</accession>
<dbReference type="RefSeq" id="WP_212686133.1">
    <property type="nucleotide sequence ID" value="NZ_JAGSPN010000001.1"/>
</dbReference>
<protein>
    <submittedName>
        <fullName evidence="1">Uncharacterized protein</fullName>
    </submittedName>
</protein>
<dbReference type="Proteomes" id="UP000680067">
    <property type="component" value="Unassembled WGS sequence"/>
</dbReference>
<keyword evidence="2" id="KW-1185">Reference proteome</keyword>
<dbReference type="EMBL" id="JAGSPN010000001">
    <property type="protein sequence ID" value="MBR7780748.1"/>
    <property type="molecule type" value="Genomic_DNA"/>
</dbReference>